<comment type="catalytic activity">
    <reaction evidence="5">
        <text>ATP + H2O = ADP + phosphate + H(+)</text>
        <dbReference type="Rhea" id="RHEA:13065"/>
        <dbReference type="ChEBI" id="CHEBI:15377"/>
        <dbReference type="ChEBI" id="CHEBI:15378"/>
        <dbReference type="ChEBI" id="CHEBI:30616"/>
        <dbReference type="ChEBI" id="CHEBI:43474"/>
        <dbReference type="ChEBI" id="CHEBI:456216"/>
        <dbReference type="EC" id="3.6.4.13"/>
    </reaction>
</comment>
<dbReference type="PANTHER" id="PTHR24031">
    <property type="entry name" value="RNA HELICASE"/>
    <property type="match status" value="1"/>
</dbReference>
<comment type="function">
    <text evidence="5">RNA helicase.</text>
</comment>
<comment type="similarity">
    <text evidence="5">Belongs to the DEAD box helicase family.</text>
</comment>
<evidence type="ECO:0000259" key="7">
    <source>
        <dbReference type="PROSITE" id="PS51192"/>
    </source>
</evidence>
<keyword evidence="3 5" id="KW-0067">ATP-binding</keyword>
<name>A0ABP1GH50_9EUKA</name>
<dbReference type="InterPro" id="IPR027417">
    <property type="entry name" value="P-loop_NTPase"/>
</dbReference>
<accession>A0ABP1GH50</accession>
<evidence type="ECO:0000256" key="5">
    <source>
        <dbReference type="RuleBase" id="RU365068"/>
    </source>
</evidence>
<dbReference type="InterPro" id="IPR001650">
    <property type="entry name" value="Helicase_C-like"/>
</dbReference>
<evidence type="ECO:0000256" key="4">
    <source>
        <dbReference type="ARBA" id="ARBA00022884"/>
    </source>
</evidence>
<sequence length="467" mass="52827">MLNLTAGLKFDAKKLEKDKQLLLSVKQNIKPSEFICISTQYASTNSPEYDKITAQQESDYRQQHQLKLVDYDNGPVLKQFKELQKRYTCPQSLIQSILAQGWERPSFCQQCAIPAIVSGQDSICISATGSGKTGAYLIPLMIKALLDPNFTALIVLPTLELANQVRKINSDLSPSTASQIHIITPLDQIPPSYQALILDECDLLLVKFQQNIQALLKAKTTNTPTHLFSASLNSQVLYIASTFLINPTTLHIQRTNLPTFNVEHRFAFISNPLHRSFVLNQILLGQKPPVIVFCDEPEETAQQLKLNISRSVISVKMSENVRKEQLNNFIQQKTWVLFTNDDLARGIDFKNVQMVVQYDPPKTYEDYMHRVGRAGRQGKGTGICFFESFQRKNIRSVIEALKLSGIEAIGYSEEAKIDVKAERAKKALDKKNKQKQKAQEDSDDDGLYEDVSDGEIKETKTKKKNRR</sequence>
<feature type="domain" description="Helicase ATP-binding" evidence="7">
    <location>
        <begin position="113"/>
        <end position="250"/>
    </location>
</feature>
<proteinExistence type="inferred from homology"/>
<dbReference type="Pfam" id="PF00271">
    <property type="entry name" value="Helicase_C"/>
    <property type="match status" value="1"/>
</dbReference>
<feature type="region of interest" description="Disordered" evidence="6">
    <location>
        <begin position="426"/>
        <end position="467"/>
    </location>
</feature>
<dbReference type="InterPro" id="IPR014001">
    <property type="entry name" value="Helicase_ATP-bd"/>
</dbReference>
<dbReference type="PROSITE" id="PS51192">
    <property type="entry name" value="HELICASE_ATP_BIND_1"/>
    <property type="match status" value="1"/>
</dbReference>
<keyword evidence="4 5" id="KW-0694">RNA-binding</keyword>
<dbReference type="Pfam" id="PF00270">
    <property type="entry name" value="DEAD"/>
    <property type="match status" value="1"/>
</dbReference>
<evidence type="ECO:0000256" key="3">
    <source>
        <dbReference type="ARBA" id="ARBA00022840"/>
    </source>
</evidence>
<comment type="domain">
    <text evidence="5">The Q motif is unique to and characteristic of the DEAD box family of RNA helicases and controls ATP binding and hydrolysis.</text>
</comment>
<evidence type="ECO:0000313" key="10">
    <source>
        <dbReference type="Proteomes" id="UP001642409"/>
    </source>
</evidence>
<dbReference type="SMART" id="SM00487">
    <property type="entry name" value="DEXDc"/>
    <property type="match status" value="1"/>
</dbReference>
<dbReference type="Gene3D" id="3.40.50.300">
    <property type="entry name" value="P-loop containing nucleotide triphosphate hydrolases"/>
    <property type="match status" value="3"/>
</dbReference>
<dbReference type="GO" id="GO:0004386">
    <property type="term" value="F:helicase activity"/>
    <property type="evidence" value="ECO:0007669"/>
    <property type="project" value="UniProtKB-KW"/>
</dbReference>
<feature type="compositionally biased region" description="Acidic residues" evidence="6">
    <location>
        <begin position="441"/>
        <end position="453"/>
    </location>
</feature>
<dbReference type="SUPFAM" id="SSF52540">
    <property type="entry name" value="P-loop containing nucleoside triphosphate hydrolases"/>
    <property type="match status" value="1"/>
</dbReference>
<dbReference type="EC" id="3.6.4.13" evidence="5"/>
<feature type="domain" description="Helicase C-terminal" evidence="8">
    <location>
        <begin position="278"/>
        <end position="417"/>
    </location>
</feature>
<evidence type="ECO:0000259" key="8">
    <source>
        <dbReference type="PROSITE" id="PS51194"/>
    </source>
</evidence>
<protein>
    <recommendedName>
        <fullName evidence="5">ATP-dependent RNA helicase</fullName>
        <ecNumber evidence="5">3.6.4.13</ecNumber>
    </recommendedName>
</protein>
<dbReference type="SMART" id="SM00490">
    <property type="entry name" value="HELICc"/>
    <property type="match status" value="1"/>
</dbReference>
<dbReference type="PROSITE" id="PS51194">
    <property type="entry name" value="HELICASE_CTER"/>
    <property type="match status" value="1"/>
</dbReference>
<dbReference type="Proteomes" id="UP001642409">
    <property type="component" value="Unassembled WGS sequence"/>
</dbReference>
<gene>
    <name evidence="9" type="ORF">HINF_LOCUS571</name>
</gene>
<keyword evidence="5 9" id="KW-0347">Helicase</keyword>
<keyword evidence="2 5" id="KW-0378">Hydrolase</keyword>
<keyword evidence="1 5" id="KW-0547">Nucleotide-binding</keyword>
<organism evidence="9 10">
    <name type="scientific">Hexamita inflata</name>
    <dbReference type="NCBI Taxonomy" id="28002"/>
    <lineage>
        <taxon>Eukaryota</taxon>
        <taxon>Metamonada</taxon>
        <taxon>Diplomonadida</taxon>
        <taxon>Hexamitidae</taxon>
        <taxon>Hexamitinae</taxon>
        <taxon>Hexamita</taxon>
    </lineage>
</organism>
<evidence type="ECO:0000256" key="6">
    <source>
        <dbReference type="SAM" id="MobiDB-lite"/>
    </source>
</evidence>
<evidence type="ECO:0000256" key="1">
    <source>
        <dbReference type="ARBA" id="ARBA00022741"/>
    </source>
</evidence>
<dbReference type="CDD" id="cd18787">
    <property type="entry name" value="SF2_C_DEAD"/>
    <property type="match status" value="1"/>
</dbReference>
<dbReference type="EMBL" id="CAXDID020000001">
    <property type="protein sequence ID" value="CAL5970631.1"/>
    <property type="molecule type" value="Genomic_DNA"/>
</dbReference>
<reference evidence="9 10" key="1">
    <citation type="submission" date="2024-07" db="EMBL/GenBank/DDBJ databases">
        <authorList>
            <person name="Akdeniz Z."/>
        </authorList>
    </citation>
    <scope>NUCLEOTIDE SEQUENCE [LARGE SCALE GENOMIC DNA]</scope>
</reference>
<keyword evidence="10" id="KW-1185">Reference proteome</keyword>
<evidence type="ECO:0000313" key="9">
    <source>
        <dbReference type="EMBL" id="CAL5970631.1"/>
    </source>
</evidence>
<dbReference type="InterPro" id="IPR011545">
    <property type="entry name" value="DEAD/DEAH_box_helicase_dom"/>
</dbReference>
<evidence type="ECO:0000256" key="2">
    <source>
        <dbReference type="ARBA" id="ARBA00022801"/>
    </source>
</evidence>
<comment type="caution">
    <text evidence="9">The sequence shown here is derived from an EMBL/GenBank/DDBJ whole genome shotgun (WGS) entry which is preliminary data.</text>
</comment>